<gene>
    <name evidence="1" type="ORF">H5410_019209</name>
</gene>
<dbReference type="Proteomes" id="UP000824120">
    <property type="component" value="Chromosome 3"/>
</dbReference>
<organism evidence="1 2">
    <name type="scientific">Solanum commersonii</name>
    <name type="common">Commerson's wild potato</name>
    <name type="synonym">Commerson's nightshade</name>
    <dbReference type="NCBI Taxonomy" id="4109"/>
    <lineage>
        <taxon>Eukaryota</taxon>
        <taxon>Viridiplantae</taxon>
        <taxon>Streptophyta</taxon>
        <taxon>Embryophyta</taxon>
        <taxon>Tracheophyta</taxon>
        <taxon>Spermatophyta</taxon>
        <taxon>Magnoliopsida</taxon>
        <taxon>eudicotyledons</taxon>
        <taxon>Gunneridae</taxon>
        <taxon>Pentapetalae</taxon>
        <taxon>asterids</taxon>
        <taxon>lamiids</taxon>
        <taxon>Solanales</taxon>
        <taxon>Solanaceae</taxon>
        <taxon>Solanoideae</taxon>
        <taxon>Solaneae</taxon>
        <taxon>Solanum</taxon>
    </lineage>
</organism>
<evidence type="ECO:0000313" key="1">
    <source>
        <dbReference type="EMBL" id="KAG5619385.1"/>
    </source>
</evidence>
<dbReference type="EMBL" id="JACXVP010000003">
    <property type="protein sequence ID" value="KAG5619385.1"/>
    <property type="molecule type" value="Genomic_DNA"/>
</dbReference>
<sequence length="314" mass="34593">MCGGSIISDYIDPSRTSRRLTAELLWGRFDLSKKQKNPNNYHSKHLRSEVVDDFEADFQDFKELSDDEDVEVDVKPFAFSASKHSTGINYLISMDSSTPASRHTVKVNPQKVLPEESLDSLQSDSAIMNSDHYDSFGFFEEKPMTEQYGYENGSSASADTGFGSFVPSVGGDIYFNSDVGSNSFECSDFGWGEPCSRTPEISSVLSAAVDSNEAQFVEDANPQKKLKSCTNNPVADDGNTVNMLSEELPAFAPQMNFFHLPYMEGNWDASVGNFLNTSATQNGENAMDLWSFDDVPSLMGGVSGGGRRMIHRET</sequence>
<dbReference type="OrthoDB" id="668733at2759"/>
<dbReference type="AlphaFoldDB" id="A0A9J6A4C2"/>
<proteinExistence type="predicted"/>
<reference evidence="1 2" key="1">
    <citation type="submission" date="2020-09" db="EMBL/GenBank/DDBJ databases">
        <title>De no assembly of potato wild relative species, Solanum commersonii.</title>
        <authorList>
            <person name="Cho K."/>
        </authorList>
    </citation>
    <scope>NUCLEOTIDE SEQUENCE [LARGE SCALE GENOMIC DNA]</scope>
    <source>
        <strain evidence="1">LZ3.2</strain>
        <tissue evidence="1">Leaf</tissue>
    </source>
</reference>
<accession>A0A9J6A4C2</accession>
<evidence type="ECO:0000313" key="2">
    <source>
        <dbReference type="Proteomes" id="UP000824120"/>
    </source>
</evidence>
<name>A0A9J6A4C2_SOLCO</name>
<keyword evidence="2" id="KW-1185">Reference proteome</keyword>
<protein>
    <submittedName>
        <fullName evidence="1">Uncharacterized protein</fullName>
    </submittedName>
</protein>
<comment type="caution">
    <text evidence="1">The sequence shown here is derived from an EMBL/GenBank/DDBJ whole genome shotgun (WGS) entry which is preliminary data.</text>
</comment>